<evidence type="ECO:0000313" key="2">
    <source>
        <dbReference type="Proteomes" id="UP001152888"/>
    </source>
</evidence>
<gene>
    <name evidence="1" type="ORF">ACAOBT_LOCUS20472</name>
</gene>
<sequence>MLGAIARSTTVCKTTAYVPSATAPRNALATRRCAAPANSQVANTSATDWATAPRISSRTSATRHTSSYLPCAPCGTNGNGGNSNGGGGYSPTCCPPPGCGPCPPCGPCGPCMPPCCPPPCVPLIAQAPCPPPIIPGPPPCVPIGRVVPVAPAVPCPIIGPPPLACAPPTGGIQCCPPQCCPCPC</sequence>
<organism evidence="1 2">
    <name type="scientific">Acanthoscelides obtectus</name>
    <name type="common">Bean weevil</name>
    <name type="synonym">Bruchus obtectus</name>
    <dbReference type="NCBI Taxonomy" id="200917"/>
    <lineage>
        <taxon>Eukaryota</taxon>
        <taxon>Metazoa</taxon>
        <taxon>Ecdysozoa</taxon>
        <taxon>Arthropoda</taxon>
        <taxon>Hexapoda</taxon>
        <taxon>Insecta</taxon>
        <taxon>Pterygota</taxon>
        <taxon>Neoptera</taxon>
        <taxon>Endopterygota</taxon>
        <taxon>Coleoptera</taxon>
        <taxon>Polyphaga</taxon>
        <taxon>Cucujiformia</taxon>
        <taxon>Chrysomeloidea</taxon>
        <taxon>Chrysomelidae</taxon>
        <taxon>Bruchinae</taxon>
        <taxon>Bruchini</taxon>
        <taxon>Acanthoscelides</taxon>
    </lineage>
</organism>
<proteinExistence type="predicted"/>
<dbReference type="OrthoDB" id="6611808at2759"/>
<protein>
    <submittedName>
        <fullName evidence="1">Uncharacterized protein</fullName>
    </submittedName>
</protein>
<evidence type="ECO:0000313" key="1">
    <source>
        <dbReference type="EMBL" id="CAH1991773.1"/>
    </source>
</evidence>
<comment type="caution">
    <text evidence="1">The sequence shown here is derived from an EMBL/GenBank/DDBJ whole genome shotgun (WGS) entry which is preliminary data.</text>
</comment>
<reference evidence="1" key="1">
    <citation type="submission" date="2022-03" db="EMBL/GenBank/DDBJ databases">
        <authorList>
            <person name="Sayadi A."/>
        </authorList>
    </citation>
    <scope>NUCLEOTIDE SEQUENCE</scope>
</reference>
<keyword evidence="2" id="KW-1185">Reference proteome</keyword>
<dbReference type="AlphaFoldDB" id="A0A9P0LAU9"/>
<dbReference type="EMBL" id="CAKOFQ010007124">
    <property type="protein sequence ID" value="CAH1991773.1"/>
    <property type="molecule type" value="Genomic_DNA"/>
</dbReference>
<dbReference type="Proteomes" id="UP001152888">
    <property type="component" value="Unassembled WGS sequence"/>
</dbReference>
<accession>A0A9P0LAU9</accession>
<name>A0A9P0LAU9_ACAOB</name>